<accession>A0A5C7WKL4</accession>
<evidence type="ECO:0000313" key="3">
    <source>
        <dbReference type="Proteomes" id="UP000321374"/>
    </source>
</evidence>
<reference evidence="2 3" key="1">
    <citation type="submission" date="2018-09" db="EMBL/GenBank/DDBJ databases">
        <title>Metagenome Assembled Genomes from an Advanced Water Purification Facility.</title>
        <authorList>
            <person name="Stamps B.W."/>
            <person name="Spear J.R."/>
        </authorList>
    </citation>
    <scope>NUCLEOTIDE SEQUENCE [LARGE SCALE GENOMIC DNA]</scope>
    <source>
        <strain evidence="2">Bin_42_2</strain>
    </source>
</reference>
<keyword evidence="1" id="KW-0472">Membrane</keyword>
<sequence>MNALNQHLSISKQMQFQRGQAMVEYAILFIVLSILFIGGAELGMAALASYKNTDAAKTGVSEYAEVNQRRLNILNAEKQYLISLAGLGCSNIALINSGVDYDTLDCSNSSSTDPITADNFIKLLDRIHKTDDTLSDDGYDSISDFAVSNELKIITSTSGSPGLRINLNSDSEINCDAIATCEDSDLNDSPLDTENLEAIIAKEESVALQYESPKKYIKLIILQHLKLALMPLYIPVDEDENDMISLSEAKINLGNHSSNMAQPNCTGGIYDDGLPSDRYIYREYYDNTGNRHIFQTGSVVYLFNPLPINTSSCQTIPGGLSVLIAGYIPPQSSINSVEDFENNFFTGLPKLNQAMYGMYKNDLGGNLIPPGKMCYLDDDGNDSCPSLPSKDLYVDNIGPTGYYRWNKGSDGSGTEDIFKYTINDVDDDLLNGFRPAMQIECNVSLAAGIESQAVDDDSCAGPHSKLRIHTRYRKIFEGFLTFGLQELNVADGDLENALKLFYNPNDVGVAGSNQINGTIDSEIGSLGANGIPTVKRHKDFRGCYEVDVETNQISACN</sequence>
<protein>
    <submittedName>
        <fullName evidence="2">Pilus assembly protein</fullName>
    </submittedName>
</protein>
<evidence type="ECO:0000313" key="2">
    <source>
        <dbReference type="EMBL" id="TXI38317.1"/>
    </source>
</evidence>
<dbReference type="Proteomes" id="UP000321374">
    <property type="component" value="Unassembled WGS sequence"/>
</dbReference>
<keyword evidence="1" id="KW-1133">Transmembrane helix</keyword>
<dbReference type="AlphaFoldDB" id="A0A5C7WKL4"/>
<dbReference type="EMBL" id="SSGG01000024">
    <property type="protein sequence ID" value="TXI38317.1"/>
    <property type="molecule type" value="Genomic_DNA"/>
</dbReference>
<evidence type="ECO:0000256" key="1">
    <source>
        <dbReference type="SAM" id="Phobius"/>
    </source>
</evidence>
<proteinExistence type="predicted"/>
<feature type="transmembrane region" description="Helical" evidence="1">
    <location>
        <begin position="21"/>
        <end position="48"/>
    </location>
</feature>
<organism evidence="2 3">
    <name type="scientific">Methylophilus methylotrophus</name>
    <name type="common">Bacterium W3A1</name>
    <dbReference type="NCBI Taxonomy" id="17"/>
    <lineage>
        <taxon>Bacteria</taxon>
        <taxon>Pseudomonadati</taxon>
        <taxon>Pseudomonadota</taxon>
        <taxon>Betaproteobacteria</taxon>
        <taxon>Nitrosomonadales</taxon>
        <taxon>Methylophilaceae</taxon>
        <taxon>Methylophilus</taxon>
    </lineage>
</organism>
<name>A0A5C7WKL4_METME</name>
<comment type="caution">
    <text evidence="2">The sequence shown here is derived from an EMBL/GenBank/DDBJ whole genome shotgun (WGS) entry which is preliminary data.</text>
</comment>
<keyword evidence="1" id="KW-0812">Transmembrane</keyword>
<gene>
    <name evidence="2" type="ORF">E6Q51_01370</name>
</gene>